<dbReference type="InterPro" id="IPR002016">
    <property type="entry name" value="Haem_peroxidase"/>
</dbReference>
<name>A0A9Q3BS91_9BASI</name>
<feature type="region of interest" description="Disordered" evidence="9">
    <location>
        <begin position="327"/>
        <end position="365"/>
    </location>
</feature>
<evidence type="ECO:0000259" key="10">
    <source>
        <dbReference type="PROSITE" id="PS50873"/>
    </source>
</evidence>
<dbReference type="Gene3D" id="1.10.520.10">
    <property type="match status" value="1"/>
</dbReference>
<dbReference type="FunFam" id="1.10.520.10:FF:000005">
    <property type="entry name" value="Cytochrome c peroxidase"/>
    <property type="match status" value="1"/>
</dbReference>
<sequence length="365" mass="40841">MCRMDEGSSLIGFHFYHYSTSGHSSWPQLPRNRRHLIGRSVFQVFLKNSDITMTFKDFDYDAVRDSIKAALNQPGYDGYPAGAKNTAGPLMVRLAWHAAGTYDKETDTGGSDGAGMRYEAEGGDPANAGLQHARVFLEPVKQAHPWITYADLWTLAGAVAIEEMGGPKISWKPGRTDFPDDSKCPPRGRLPDASQAQDHLRQVFYRMGFNDREIVALGGAHNLGKCHTDRSGFEGPWVRNPTQFSNTFFKYLKNLQWKPKQWSGPFQYVNDDLGVELMMLPTDRALVEDPSFREWVDKYAEDSDLFFADFAQAFSRLLELGVKRDQHSYESAPKKPNTPGAPQEVGTDTEAAGLKNLNAATKAKY</sequence>
<keyword evidence="6 8" id="KW-0560">Oxidoreductase</keyword>
<evidence type="ECO:0000256" key="4">
    <source>
        <dbReference type="ARBA" id="ARBA00022617"/>
    </source>
</evidence>
<dbReference type="AlphaFoldDB" id="A0A9Q3BS91"/>
<dbReference type="FunFam" id="1.10.420.10:FF:000009">
    <property type="entry name" value="Ascorbate peroxidase"/>
    <property type="match status" value="1"/>
</dbReference>
<reference evidence="11" key="1">
    <citation type="submission" date="2021-03" db="EMBL/GenBank/DDBJ databases">
        <title>Draft genome sequence of rust myrtle Austropuccinia psidii MF-1, a brazilian biotype.</title>
        <authorList>
            <person name="Quecine M.C."/>
            <person name="Pachon D.M.R."/>
            <person name="Bonatelli M.L."/>
            <person name="Correr F.H."/>
            <person name="Franceschini L.M."/>
            <person name="Leite T.F."/>
            <person name="Margarido G.R.A."/>
            <person name="Almeida C.A."/>
            <person name="Ferrarezi J.A."/>
            <person name="Labate C.A."/>
        </authorList>
    </citation>
    <scope>NUCLEOTIDE SEQUENCE</scope>
    <source>
        <strain evidence="11">MF-1</strain>
    </source>
</reference>
<keyword evidence="5" id="KW-0479">Metal-binding</keyword>
<dbReference type="PRINTS" id="PR00458">
    <property type="entry name" value="PEROXIDASE"/>
</dbReference>
<dbReference type="PRINTS" id="PR00459">
    <property type="entry name" value="ASPEROXIDASE"/>
</dbReference>
<dbReference type="Pfam" id="PF00141">
    <property type="entry name" value="peroxidase"/>
    <property type="match status" value="1"/>
</dbReference>
<keyword evidence="4" id="KW-0349">Heme</keyword>
<evidence type="ECO:0000313" key="12">
    <source>
        <dbReference type="Proteomes" id="UP000765509"/>
    </source>
</evidence>
<accession>A0A9Q3BS91</accession>
<gene>
    <name evidence="11" type="ORF">O181_009590</name>
</gene>
<dbReference type="PROSITE" id="PS00436">
    <property type="entry name" value="PEROXIDASE_2"/>
    <property type="match status" value="1"/>
</dbReference>
<dbReference type="InterPro" id="IPR002207">
    <property type="entry name" value="Peroxidase_I"/>
</dbReference>
<evidence type="ECO:0000256" key="6">
    <source>
        <dbReference type="ARBA" id="ARBA00023002"/>
    </source>
</evidence>
<dbReference type="CDD" id="cd00691">
    <property type="entry name" value="ascorbate_peroxidase"/>
    <property type="match status" value="1"/>
</dbReference>
<dbReference type="GO" id="GO:0004601">
    <property type="term" value="F:peroxidase activity"/>
    <property type="evidence" value="ECO:0007669"/>
    <property type="project" value="UniProtKB-KW"/>
</dbReference>
<keyword evidence="3 8" id="KW-0575">Peroxidase</keyword>
<dbReference type="Gene3D" id="1.10.420.10">
    <property type="entry name" value="Peroxidase, domain 2"/>
    <property type="match status" value="1"/>
</dbReference>
<dbReference type="PANTHER" id="PTHR31356:SF36">
    <property type="entry name" value="L-ASCORBATE PEROXIDASE 3"/>
    <property type="match status" value="1"/>
</dbReference>
<dbReference type="Proteomes" id="UP000765509">
    <property type="component" value="Unassembled WGS sequence"/>
</dbReference>
<dbReference type="GO" id="GO:0000302">
    <property type="term" value="P:response to reactive oxygen species"/>
    <property type="evidence" value="ECO:0007669"/>
    <property type="project" value="TreeGrafter"/>
</dbReference>
<dbReference type="InterPro" id="IPR019794">
    <property type="entry name" value="Peroxidases_AS"/>
</dbReference>
<dbReference type="EC" id="1.11.1.-" evidence="8"/>
<dbReference type="OrthoDB" id="2859658at2759"/>
<dbReference type="PROSITE" id="PS50873">
    <property type="entry name" value="PEROXIDASE_4"/>
    <property type="match status" value="1"/>
</dbReference>
<keyword evidence="7" id="KW-0408">Iron</keyword>
<dbReference type="GO" id="GO:0046872">
    <property type="term" value="F:metal ion binding"/>
    <property type="evidence" value="ECO:0007669"/>
    <property type="project" value="UniProtKB-UniRule"/>
</dbReference>
<comment type="function">
    <text evidence="1">Destroys radicals which are normally produced within the cells and which are toxic to biological systems.</text>
</comment>
<proteinExistence type="inferred from homology"/>
<evidence type="ECO:0000256" key="9">
    <source>
        <dbReference type="SAM" id="MobiDB-lite"/>
    </source>
</evidence>
<feature type="domain" description="Plant heme peroxidase family profile" evidence="10">
    <location>
        <begin position="130"/>
        <end position="353"/>
    </location>
</feature>
<dbReference type="GO" id="GO:0020037">
    <property type="term" value="F:heme binding"/>
    <property type="evidence" value="ECO:0007669"/>
    <property type="project" value="UniProtKB-UniRule"/>
</dbReference>
<dbReference type="InterPro" id="IPR010255">
    <property type="entry name" value="Haem_peroxidase_sf"/>
</dbReference>
<evidence type="ECO:0000256" key="8">
    <source>
        <dbReference type="RuleBase" id="RU363051"/>
    </source>
</evidence>
<dbReference type="EMBL" id="AVOT02002298">
    <property type="protein sequence ID" value="MBW0469875.1"/>
    <property type="molecule type" value="Genomic_DNA"/>
</dbReference>
<evidence type="ECO:0000256" key="1">
    <source>
        <dbReference type="ARBA" id="ARBA00003917"/>
    </source>
</evidence>
<comment type="caution">
    <text evidence="11">The sequence shown here is derived from an EMBL/GenBank/DDBJ whole genome shotgun (WGS) entry which is preliminary data.</text>
</comment>
<evidence type="ECO:0000313" key="11">
    <source>
        <dbReference type="EMBL" id="MBW0469875.1"/>
    </source>
</evidence>
<dbReference type="GO" id="GO:0042744">
    <property type="term" value="P:hydrogen peroxide catabolic process"/>
    <property type="evidence" value="ECO:0007669"/>
    <property type="project" value="TreeGrafter"/>
</dbReference>
<evidence type="ECO:0000256" key="5">
    <source>
        <dbReference type="ARBA" id="ARBA00022723"/>
    </source>
</evidence>
<evidence type="ECO:0000256" key="2">
    <source>
        <dbReference type="ARBA" id="ARBA00005997"/>
    </source>
</evidence>
<dbReference type="InterPro" id="IPR044831">
    <property type="entry name" value="Ccp1-like"/>
</dbReference>
<dbReference type="SUPFAM" id="SSF48113">
    <property type="entry name" value="Heme-dependent peroxidases"/>
    <property type="match status" value="1"/>
</dbReference>
<evidence type="ECO:0000256" key="3">
    <source>
        <dbReference type="ARBA" id="ARBA00022559"/>
    </source>
</evidence>
<evidence type="ECO:0000256" key="7">
    <source>
        <dbReference type="ARBA" id="ARBA00023004"/>
    </source>
</evidence>
<comment type="similarity">
    <text evidence="2">Belongs to the peroxidase family. Cytochrome c peroxidase subfamily.</text>
</comment>
<organism evidence="11 12">
    <name type="scientific">Austropuccinia psidii MF-1</name>
    <dbReference type="NCBI Taxonomy" id="1389203"/>
    <lineage>
        <taxon>Eukaryota</taxon>
        <taxon>Fungi</taxon>
        <taxon>Dikarya</taxon>
        <taxon>Basidiomycota</taxon>
        <taxon>Pucciniomycotina</taxon>
        <taxon>Pucciniomycetes</taxon>
        <taxon>Pucciniales</taxon>
        <taxon>Sphaerophragmiaceae</taxon>
        <taxon>Austropuccinia</taxon>
    </lineage>
</organism>
<dbReference type="PANTHER" id="PTHR31356">
    <property type="entry name" value="THYLAKOID LUMENAL 29 KDA PROTEIN, CHLOROPLASTIC-RELATED"/>
    <property type="match status" value="1"/>
</dbReference>
<protein>
    <recommendedName>
        <fullName evidence="8">Peroxidase</fullName>
        <ecNumber evidence="8">1.11.1.-</ecNumber>
    </recommendedName>
</protein>
<dbReference type="GO" id="GO:0034599">
    <property type="term" value="P:cellular response to oxidative stress"/>
    <property type="evidence" value="ECO:0007669"/>
    <property type="project" value="InterPro"/>
</dbReference>
<keyword evidence="12" id="KW-1185">Reference proteome</keyword>